<protein>
    <recommendedName>
        <fullName evidence="3">DUF4219 domain-containing protein</fullName>
    </recommendedName>
</protein>
<reference evidence="1 2" key="1">
    <citation type="submission" date="2014-04" db="EMBL/GenBank/DDBJ databases">
        <authorList>
            <consortium name="DOE Joint Genome Institute"/>
            <person name="Kuo A."/>
            <person name="Tarkka M."/>
            <person name="Buscot F."/>
            <person name="Kohler A."/>
            <person name="Nagy L.G."/>
            <person name="Floudas D."/>
            <person name="Copeland A."/>
            <person name="Barry K.W."/>
            <person name="Cichocki N."/>
            <person name="Veneault-Fourrey C."/>
            <person name="LaButti K."/>
            <person name="Lindquist E.A."/>
            <person name="Lipzen A."/>
            <person name="Lundell T."/>
            <person name="Morin E."/>
            <person name="Murat C."/>
            <person name="Sun H."/>
            <person name="Tunlid A."/>
            <person name="Henrissat B."/>
            <person name="Grigoriev I.V."/>
            <person name="Hibbett D.S."/>
            <person name="Martin F."/>
            <person name="Nordberg H.P."/>
            <person name="Cantor M.N."/>
            <person name="Hua S.X."/>
        </authorList>
    </citation>
    <scope>NUCLEOTIDE SEQUENCE [LARGE SCALE GENOMIC DNA]</scope>
    <source>
        <strain evidence="1 2">F 1598</strain>
    </source>
</reference>
<keyword evidence="2" id="KW-1185">Reference proteome</keyword>
<dbReference type="AlphaFoldDB" id="A0A0C3F0T1"/>
<organism evidence="1 2">
    <name type="scientific">Piloderma croceum (strain F 1598)</name>
    <dbReference type="NCBI Taxonomy" id="765440"/>
    <lineage>
        <taxon>Eukaryota</taxon>
        <taxon>Fungi</taxon>
        <taxon>Dikarya</taxon>
        <taxon>Basidiomycota</taxon>
        <taxon>Agaricomycotina</taxon>
        <taxon>Agaricomycetes</taxon>
        <taxon>Agaricomycetidae</taxon>
        <taxon>Atheliales</taxon>
        <taxon>Atheliaceae</taxon>
        <taxon>Piloderma</taxon>
    </lineage>
</organism>
<accession>A0A0C3F0T1</accession>
<evidence type="ECO:0000313" key="1">
    <source>
        <dbReference type="EMBL" id="KIM73754.1"/>
    </source>
</evidence>
<dbReference type="HOGENOM" id="CLU_2121995_0_0_1"/>
<dbReference type="EMBL" id="KN833074">
    <property type="protein sequence ID" value="KIM73754.1"/>
    <property type="molecule type" value="Genomic_DNA"/>
</dbReference>
<dbReference type="OrthoDB" id="3229495at2759"/>
<proteinExistence type="predicted"/>
<evidence type="ECO:0000313" key="2">
    <source>
        <dbReference type="Proteomes" id="UP000054166"/>
    </source>
</evidence>
<name>A0A0C3F0T1_PILCF</name>
<dbReference type="Proteomes" id="UP000054166">
    <property type="component" value="Unassembled WGS sequence"/>
</dbReference>
<gene>
    <name evidence="1" type="ORF">PILCRDRAFT_92899</name>
</gene>
<evidence type="ECO:0008006" key="3">
    <source>
        <dbReference type="Google" id="ProtNLM"/>
    </source>
</evidence>
<sequence>MSSNKTILALITKLNGQNWHTWSKETKAYPIMEEFWGLVDPTEGAPTTAANLKQDKKDTIMVIKLGQEAWTALKAEHEKDTPSTCMNLHQCFYTLSHDPAVGVIPFINEVLTIV</sequence>
<reference evidence="2" key="2">
    <citation type="submission" date="2015-01" db="EMBL/GenBank/DDBJ databases">
        <title>Evolutionary Origins and Diversification of the Mycorrhizal Mutualists.</title>
        <authorList>
            <consortium name="DOE Joint Genome Institute"/>
            <consortium name="Mycorrhizal Genomics Consortium"/>
            <person name="Kohler A."/>
            <person name="Kuo A."/>
            <person name="Nagy L.G."/>
            <person name="Floudas D."/>
            <person name="Copeland A."/>
            <person name="Barry K.W."/>
            <person name="Cichocki N."/>
            <person name="Veneault-Fourrey C."/>
            <person name="LaButti K."/>
            <person name="Lindquist E.A."/>
            <person name="Lipzen A."/>
            <person name="Lundell T."/>
            <person name="Morin E."/>
            <person name="Murat C."/>
            <person name="Riley R."/>
            <person name="Ohm R."/>
            <person name="Sun H."/>
            <person name="Tunlid A."/>
            <person name="Henrissat B."/>
            <person name="Grigoriev I.V."/>
            <person name="Hibbett D.S."/>
            <person name="Martin F."/>
        </authorList>
    </citation>
    <scope>NUCLEOTIDE SEQUENCE [LARGE SCALE GENOMIC DNA]</scope>
    <source>
        <strain evidence="2">F 1598</strain>
    </source>
</reference>
<dbReference type="InParanoid" id="A0A0C3F0T1"/>